<dbReference type="Pfam" id="PF21306">
    <property type="entry name" value="TetR_C_40"/>
    <property type="match status" value="1"/>
</dbReference>
<reference evidence="4 5" key="2">
    <citation type="submission" date="2020-03" db="EMBL/GenBank/DDBJ databases">
        <authorList>
            <person name="Ichikawa N."/>
            <person name="Kimura A."/>
            <person name="Kitahashi Y."/>
            <person name="Uohara A."/>
        </authorList>
    </citation>
    <scope>NUCLEOTIDE SEQUENCE [LARGE SCALE GENOMIC DNA]</scope>
    <source>
        <strain evidence="4 5">NBRC 108638</strain>
    </source>
</reference>
<dbReference type="Pfam" id="PF00440">
    <property type="entry name" value="TetR_N"/>
    <property type="match status" value="1"/>
</dbReference>
<proteinExistence type="predicted"/>
<dbReference type="RefSeq" id="WP_173072997.1">
    <property type="nucleotide sequence ID" value="NZ_BAABJB010000008.1"/>
</dbReference>
<dbReference type="InterPro" id="IPR001647">
    <property type="entry name" value="HTH_TetR"/>
</dbReference>
<dbReference type="InterPro" id="IPR009057">
    <property type="entry name" value="Homeodomain-like_sf"/>
</dbReference>
<dbReference type="GO" id="GO:0003677">
    <property type="term" value="F:DNA binding"/>
    <property type="evidence" value="ECO:0007669"/>
    <property type="project" value="UniProtKB-UniRule"/>
</dbReference>
<dbReference type="AlphaFoldDB" id="A0A6V8KXD6"/>
<gene>
    <name evidence="4" type="ORF">Prum_001390</name>
</gene>
<evidence type="ECO:0000256" key="1">
    <source>
        <dbReference type="ARBA" id="ARBA00023125"/>
    </source>
</evidence>
<accession>A0A6V8KXD6</accession>
<dbReference type="Gene3D" id="1.10.357.10">
    <property type="entry name" value="Tetracycline Repressor, domain 2"/>
    <property type="match status" value="1"/>
</dbReference>
<feature type="DNA-binding region" description="H-T-H motif" evidence="2">
    <location>
        <begin position="38"/>
        <end position="57"/>
    </location>
</feature>
<name>A0A6V8KXD6_9ACTN</name>
<dbReference type="SUPFAM" id="SSF46689">
    <property type="entry name" value="Homeodomain-like"/>
    <property type="match status" value="1"/>
</dbReference>
<keyword evidence="5" id="KW-1185">Reference proteome</keyword>
<dbReference type="Proteomes" id="UP000482960">
    <property type="component" value="Unassembled WGS sequence"/>
</dbReference>
<reference evidence="4 5" key="1">
    <citation type="submission" date="2020-03" db="EMBL/GenBank/DDBJ databases">
        <title>Whole genome shotgun sequence of Phytohabitans rumicis NBRC 108638.</title>
        <authorList>
            <person name="Komaki H."/>
            <person name="Tamura T."/>
        </authorList>
    </citation>
    <scope>NUCLEOTIDE SEQUENCE [LARGE SCALE GENOMIC DNA]</scope>
    <source>
        <strain evidence="4 5">NBRC 108638</strain>
    </source>
</reference>
<evidence type="ECO:0000256" key="2">
    <source>
        <dbReference type="PROSITE-ProRule" id="PRU00335"/>
    </source>
</evidence>
<keyword evidence="1 2" id="KW-0238">DNA-binding</keyword>
<dbReference type="PANTHER" id="PTHR43479:SF11">
    <property type="entry name" value="ACREF_ENVCD OPERON REPRESSOR-RELATED"/>
    <property type="match status" value="1"/>
</dbReference>
<comment type="caution">
    <text evidence="4">The sequence shown here is derived from an EMBL/GenBank/DDBJ whole genome shotgun (WGS) entry which is preliminary data.</text>
</comment>
<dbReference type="InterPro" id="IPR049513">
    <property type="entry name" value="TetR_C_40"/>
</dbReference>
<feature type="domain" description="HTH tetR-type" evidence="3">
    <location>
        <begin position="15"/>
        <end position="75"/>
    </location>
</feature>
<dbReference type="InterPro" id="IPR050624">
    <property type="entry name" value="HTH-type_Tx_Regulator"/>
</dbReference>
<sequence>MTQAASGNRLDRRKARTRAALVSAARALLTSRDPGEVSIQEITDAADVGFGSFYNHFTSKQELFEAAVDEVIEEHGAMLDEVTADIRDPAEVFAASVRITARFPKTQPEMAKIIDRVGPRYLTASHGLAPRALRDLLHARDAGRLAFADPTVAIACAGGALLGVLHLSLFQQQASAIDHAADELAVSLLRMFGLAEADAREVAGRPLPRSR</sequence>
<evidence type="ECO:0000259" key="3">
    <source>
        <dbReference type="PROSITE" id="PS50977"/>
    </source>
</evidence>
<organism evidence="4 5">
    <name type="scientific">Phytohabitans rumicis</name>
    <dbReference type="NCBI Taxonomy" id="1076125"/>
    <lineage>
        <taxon>Bacteria</taxon>
        <taxon>Bacillati</taxon>
        <taxon>Actinomycetota</taxon>
        <taxon>Actinomycetes</taxon>
        <taxon>Micromonosporales</taxon>
        <taxon>Micromonosporaceae</taxon>
    </lineage>
</organism>
<evidence type="ECO:0000313" key="5">
    <source>
        <dbReference type="Proteomes" id="UP000482960"/>
    </source>
</evidence>
<protein>
    <submittedName>
        <fullName evidence="4">TetR family transcriptional regulator</fullName>
    </submittedName>
</protein>
<dbReference type="PANTHER" id="PTHR43479">
    <property type="entry name" value="ACREF/ENVCD OPERON REPRESSOR-RELATED"/>
    <property type="match status" value="1"/>
</dbReference>
<evidence type="ECO:0000313" key="4">
    <source>
        <dbReference type="EMBL" id="GFJ86497.1"/>
    </source>
</evidence>
<dbReference type="EMBL" id="BLPG01000001">
    <property type="protein sequence ID" value="GFJ86497.1"/>
    <property type="molecule type" value="Genomic_DNA"/>
</dbReference>
<dbReference type="PROSITE" id="PS50977">
    <property type="entry name" value="HTH_TETR_2"/>
    <property type="match status" value="1"/>
</dbReference>